<dbReference type="NCBIfam" id="NF046101">
    <property type="entry name" value="PA3496_fam"/>
    <property type="match status" value="1"/>
</dbReference>
<keyword evidence="3" id="KW-1185">Reference proteome</keyword>
<dbReference type="OrthoDB" id="6228798at2"/>
<feature type="compositionally biased region" description="Acidic residues" evidence="1">
    <location>
        <begin position="1"/>
        <end position="16"/>
    </location>
</feature>
<organism evidence="2 3">
    <name type="scientific">Cognaticolwellia beringensis</name>
    <dbReference type="NCBI Taxonomy" id="1967665"/>
    <lineage>
        <taxon>Bacteria</taxon>
        <taxon>Pseudomonadati</taxon>
        <taxon>Pseudomonadota</taxon>
        <taxon>Gammaproteobacteria</taxon>
        <taxon>Alteromonadales</taxon>
        <taxon>Colwelliaceae</taxon>
        <taxon>Cognaticolwellia</taxon>
    </lineage>
</organism>
<proteinExistence type="predicted"/>
<gene>
    <name evidence="2" type="ORF">B5D82_02945</name>
</gene>
<reference evidence="2 3" key="1">
    <citation type="submission" date="2017-08" db="EMBL/GenBank/DDBJ databases">
        <title>Complete genome of Colwellia sp. NB097-1, a psychrophile bacterium ioslated from Bering Sea.</title>
        <authorList>
            <person name="Chen X."/>
        </authorList>
    </citation>
    <scope>NUCLEOTIDE SEQUENCE [LARGE SCALE GENOMIC DNA]</scope>
    <source>
        <strain evidence="2 3">NB097-1</strain>
    </source>
</reference>
<dbReference type="InterPro" id="IPR058059">
    <property type="entry name" value="PA3496-like"/>
</dbReference>
<accession>A0A222G4J4</accession>
<dbReference type="Proteomes" id="UP000202259">
    <property type="component" value="Chromosome"/>
</dbReference>
<feature type="region of interest" description="Disordered" evidence="1">
    <location>
        <begin position="1"/>
        <end position="33"/>
    </location>
</feature>
<sequence length="59" mass="6879">MNDDLTDDSTPDVEQDSYDKDLPKGNKTSHNVDVRKRIDDLLEKKRLKALLDDADDWDF</sequence>
<dbReference type="KEGG" id="cber:B5D82_02945"/>
<name>A0A222G4J4_9GAMM</name>
<dbReference type="RefSeq" id="WP_081149120.1">
    <property type="nucleotide sequence ID" value="NZ_CP020465.1"/>
</dbReference>
<evidence type="ECO:0000313" key="2">
    <source>
        <dbReference type="EMBL" id="ASP46825.1"/>
    </source>
</evidence>
<evidence type="ECO:0000256" key="1">
    <source>
        <dbReference type="SAM" id="MobiDB-lite"/>
    </source>
</evidence>
<feature type="compositionally biased region" description="Basic and acidic residues" evidence="1">
    <location>
        <begin position="17"/>
        <end position="33"/>
    </location>
</feature>
<protein>
    <submittedName>
        <fullName evidence="2">Uncharacterized protein</fullName>
    </submittedName>
</protein>
<dbReference type="EMBL" id="CP020465">
    <property type="protein sequence ID" value="ASP46825.1"/>
    <property type="molecule type" value="Genomic_DNA"/>
</dbReference>
<evidence type="ECO:0000313" key="3">
    <source>
        <dbReference type="Proteomes" id="UP000202259"/>
    </source>
</evidence>
<dbReference type="AlphaFoldDB" id="A0A222G4J4"/>